<reference evidence="2" key="1">
    <citation type="submission" date="2016-10" db="EMBL/GenBank/DDBJ databases">
        <authorList>
            <person name="Beylefeld A."/>
            <person name="Abolnik C."/>
        </authorList>
    </citation>
    <scope>NUCLEOTIDE SEQUENCE [LARGE SCALE GENOMIC DNA]</scope>
    <source>
        <strain evidence="2">B359_6</strain>
    </source>
</reference>
<accession>A0A1L4FSA9</accession>
<protein>
    <submittedName>
        <fullName evidence="1">Uncharacterized protein</fullName>
    </submittedName>
</protein>
<dbReference type="RefSeq" id="WP_073372508.1">
    <property type="nucleotide sequence ID" value="NZ_CP017813.1"/>
</dbReference>
<proteinExistence type="predicted"/>
<dbReference type="KEGG" id="mpul:BLA55_02445"/>
<dbReference type="EMBL" id="CP017813">
    <property type="protein sequence ID" value="APJ38505.1"/>
    <property type="molecule type" value="Genomic_DNA"/>
</dbReference>
<evidence type="ECO:0000313" key="2">
    <source>
        <dbReference type="Proteomes" id="UP000184322"/>
    </source>
</evidence>
<dbReference type="STRING" id="48003.BLA55_02445"/>
<evidence type="ECO:0000313" key="1">
    <source>
        <dbReference type="EMBL" id="APJ38505.1"/>
    </source>
</evidence>
<dbReference type="Proteomes" id="UP000184322">
    <property type="component" value="Chromosome"/>
</dbReference>
<organism evidence="1 2">
    <name type="scientific">Mycoplasmopsis pullorum</name>
    <dbReference type="NCBI Taxonomy" id="48003"/>
    <lineage>
        <taxon>Bacteria</taxon>
        <taxon>Bacillati</taxon>
        <taxon>Mycoplasmatota</taxon>
        <taxon>Mycoplasmoidales</taxon>
        <taxon>Metamycoplasmataceae</taxon>
        <taxon>Mycoplasmopsis</taxon>
    </lineage>
</organism>
<sequence length="149" mass="17476">MLFLEKIANKLNIDYSEFLKALEIENAQDIKNVLKGLDVYGLFQTKEELEKYIHSKLANKEKEIQNLNEQKRDLIKNIFDTIDFKNKDVFNELDFNDIDIKDVRNSILKQANKNSWDINIQETPTEKVELTNESPNIQGKIINGVYVRN</sequence>
<dbReference type="AlphaFoldDB" id="A0A1L4FSA9"/>
<dbReference type="OrthoDB" id="401391at2"/>
<gene>
    <name evidence="1" type="ORF">BLA55_02445</name>
</gene>
<name>A0A1L4FSA9_9BACT</name>
<keyword evidence="2" id="KW-1185">Reference proteome</keyword>